<feature type="domain" description="HRDC" evidence="1">
    <location>
        <begin position="222"/>
        <end position="300"/>
    </location>
</feature>
<proteinExistence type="predicted"/>
<dbReference type="InterPro" id="IPR002562">
    <property type="entry name" value="3'-5'_exonuclease_dom"/>
</dbReference>
<evidence type="ECO:0000259" key="1">
    <source>
        <dbReference type="PROSITE" id="PS50967"/>
    </source>
</evidence>
<dbReference type="AlphaFoldDB" id="A0AAP4BTP3"/>
<dbReference type="GO" id="GO:0000166">
    <property type="term" value="F:nucleotide binding"/>
    <property type="evidence" value="ECO:0007669"/>
    <property type="project" value="InterPro"/>
</dbReference>
<dbReference type="RefSeq" id="WP_284589489.1">
    <property type="nucleotide sequence ID" value="NZ_JASNVP010000002.1"/>
</dbReference>
<dbReference type="GO" id="GO:0008408">
    <property type="term" value="F:3'-5' exonuclease activity"/>
    <property type="evidence" value="ECO:0007669"/>
    <property type="project" value="InterPro"/>
</dbReference>
<accession>A0AAP4BTP3</accession>
<evidence type="ECO:0000313" key="3">
    <source>
        <dbReference type="Proteomes" id="UP001226160"/>
    </source>
</evidence>
<dbReference type="InterPro" id="IPR041605">
    <property type="entry name" value="Exo_C"/>
</dbReference>
<dbReference type="Proteomes" id="UP001226160">
    <property type="component" value="Unassembled WGS sequence"/>
</dbReference>
<dbReference type="Gene3D" id="1.10.150.80">
    <property type="entry name" value="HRDC domain"/>
    <property type="match status" value="2"/>
</dbReference>
<dbReference type="EMBL" id="JASNVP010000002">
    <property type="protein sequence ID" value="MDK4325341.1"/>
    <property type="molecule type" value="Genomic_DNA"/>
</dbReference>
<dbReference type="SMART" id="SM00341">
    <property type="entry name" value="HRDC"/>
    <property type="match status" value="1"/>
</dbReference>
<dbReference type="SMART" id="SM00474">
    <property type="entry name" value="35EXOc"/>
    <property type="match status" value="1"/>
</dbReference>
<name>A0AAP4BTP3_9CORY</name>
<dbReference type="InterPro" id="IPR010997">
    <property type="entry name" value="HRDC-like_sf"/>
</dbReference>
<dbReference type="Pfam" id="PF01612">
    <property type="entry name" value="DNA_pol_A_exo1"/>
    <property type="match status" value="1"/>
</dbReference>
<sequence length="408" mass="45849">MTEFLRRPASGIPPVLSSAAEFLAAADRIAGGHGPIAIDTERASAFRYDDRAFLVQIKRAGAGIFLFAPEGRRSELRAALAPVINKLTWVVHAAVSDLPCLAWLGLYPARVVDTELGGRLAGLTRVGLGAMYEDLLGVRVAKEHSTQNWSSTPLPKSWLAYAALDVEELLELADEVEYLLRSQEKWEWALEEFEYVRTQHQDIVAPDVREWHEVKGMRGLEHPRDLAIAREIWTVREDLAAHDDISPGKILPNKVILAIASRRPADLAQLKRVPGAKNSRLAPGTWLDAIRRAENLPVSELPVPGEGELAHWRNTQGINTRLWKKRDPDSWNTWELVREDIRELSYEIAVPHENLINATSVKKITWDITVTHSIRTEDDLEDALAAEGLREWQKDIIWPVFAELLPEG</sequence>
<evidence type="ECO:0000313" key="2">
    <source>
        <dbReference type="EMBL" id="MDK4325341.1"/>
    </source>
</evidence>
<dbReference type="InterPro" id="IPR036397">
    <property type="entry name" value="RNaseH_sf"/>
</dbReference>
<dbReference type="InterPro" id="IPR044876">
    <property type="entry name" value="HRDC_dom_sf"/>
</dbReference>
<dbReference type="Gene3D" id="3.30.420.10">
    <property type="entry name" value="Ribonuclease H-like superfamily/Ribonuclease H"/>
    <property type="match status" value="1"/>
</dbReference>
<dbReference type="PROSITE" id="PS50967">
    <property type="entry name" value="HRDC"/>
    <property type="match status" value="1"/>
</dbReference>
<dbReference type="PANTHER" id="PTHR47649">
    <property type="entry name" value="RIBONUCLEASE D"/>
    <property type="match status" value="1"/>
</dbReference>
<dbReference type="InterPro" id="IPR002121">
    <property type="entry name" value="HRDC_dom"/>
</dbReference>
<dbReference type="GO" id="GO:0006139">
    <property type="term" value="P:nucleobase-containing compound metabolic process"/>
    <property type="evidence" value="ECO:0007669"/>
    <property type="project" value="InterPro"/>
</dbReference>
<dbReference type="CDD" id="cd06142">
    <property type="entry name" value="RNaseD_exo"/>
    <property type="match status" value="1"/>
</dbReference>
<dbReference type="InterPro" id="IPR051086">
    <property type="entry name" value="RNase_D-like"/>
</dbReference>
<dbReference type="InterPro" id="IPR012337">
    <property type="entry name" value="RNaseH-like_sf"/>
</dbReference>
<dbReference type="Pfam" id="PF18305">
    <property type="entry name" value="DNA_pol_A_exoN"/>
    <property type="match status" value="1"/>
</dbReference>
<comment type="caution">
    <text evidence="2">The sequence shown here is derived from an EMBL/GenBank/DDBJ whole genome shotgun (WGS) entry which is preliminary data.</text>
</comment>
<gene>
    <name evidence="2" type="ORF">QPX54_02245</name>
</gene>
<dbReference type="SUPFAM" id="SSF53098">
    <property type="entry name" value="Ribonuclease H-like"/>
    <property type="match status" value="1"/>
</dbReference>
<dbReference type="GO" id="GO:0003676">
    <property type="term" value="F:nucleic acid binding"/>
    <property type="evidence" value="ECO:0007669"/>
    <property type="project" value="InterPro"/>
</dbReference>
<organism evidence="2 3">
    <name type="scientific">Corynebacterium propinquum</name>
    <dbReference type="NCBI Taxonomy" id="43769"/>
    <lineage>
        <taxon>Bacteria</taxon>
        <taxon>Bacillati</taxon>
        <taxon>Actinomycetota</taxon>
        <taxon>Actinomycetes</taxon>
        <taxon>Mycobacteriales</taxon>
        <taxon>Corynebacteriaceae</taxon>
        <taxon>Corynebacterium</taxon>
    </lineage>
</organism>
<dbReference type="SUPFAM" id="SSF47819">
    <property type="entry name" value="HRDC-like"/>
    <property type="match status" value="1"/>
</dbReference>
<reference evidence="2" key="1">
    <citation type="submission" date="2023-05" db="EMBL/GenBank/DDBJ databases">
        <title>Metabolic capabilities are highly conserved among human nasal-associated Corynebacterium species in pangenomic analyses.</title>
        <authorList>
            <person name="Tran T.H."/>
            <person name="Roberts A.Q."/>
            <person name="Escapa I.F."/>
            <person name="Gao W."/>
            <person name="Conlan S."/>
            <person name="Kong H."/>
            <person name="Segre J.A."/>
            <person name="Kelly M.S."/>
            <person name="Lemon K.P."/>
        </authorList>
    </citation>
    <scope>NUCLEOTIDE SEQUENCE</scope>
    <source>
        <strain evidence="2">KPL2654</strain>
    </source>
</reference>
<protein>
    <submittedName>
        <fullName evidence="2">HRDC domain-containing protein</fullName>
    </submittedName>
</protein>
<dbReference type="PANTHER" id="PTHR47649:SF1">
    <property type="entry name" value="RIBONUCLEASE D"/>
    <property type="match status" value="1"/>
</dbReference>
<dbReference type="Pfam" id="PF00570">
    <property type="entry name" value="HRDC"/>
    <property type="match status" value="1"/>
</dbReference>